<dbReference type="Gene3D" id="3.30.9.10">
    <property type="entry name" value="D-Amino Acid Oxidase, subunit A, domain 2"/>
    <property type="match status" value="1"/>
</dbReference>
<gene>
    <name evidence="5" type="ORF">BTJ68_14752</name>
</gene>
<dbReference type="Proteomes" id="UP000194280">
    <property type="component" value="Unassembled WGS sequence"/>
</dbReference>
<keyword evidence="3" id="KW-0560">Oxidoreductase</keyword>
<protein>
    <recommendedName>
        <fullName evidence="4">FAD-binding domain-containing protein</fullName>
    </recommendedName>
</protein>
<dbReference type="OrthoDB" id="655030at2759"/>
<dbReference type="InterPro" id="IPR036188">
    <property type="entry name" value="FAD/NAD-bd_sf"/>
</dbReference>
<dbReference type="GO" id="GO:0016491">
    <property type="term" value="F:oxidoreductase activity"/>
    <property type="evidence" value="ECO:0007669"/>
    <property type="project" value="UniProtKB-KW"/>
</dbReference>
<evidence type="ECO:0000256" key="2">
    <source>
        <dbReference type="ARBA" id="ARBA00022827"/>
    </source>
</evidence>
<dbReference type="Gene3D" id="3.50.50.60">
    <property type="entry name" value="FAD/NAD(P)-binding domain"/>
    <property type="match status" value="1"/>
</dbReference>
<dbReference type="PANTHER" id="PTHR46865:SF2">
    <property type="entry name" value="MONOOXYGENASE"/>
    <property type="match status" value="1"/>
</dbReference>
<dbReference type="GO" id="GO:0071949">
    <property type="term" value="F:FAD binding"/>
    <property type="evidence" value="ECO:0007669"/>
    <property type="project" value="InterPro"/>
</dbReference>
<proteinExistence type="predicted"/>
<name>A0A1Z5SMM3_HORWE</name>
<dbReference type="PANTHER" id="PTHR46865">
    <property type="entry name" value="OXIDOREDUCTASE-RELATED"/>
    <property type="match status" value="1"/>
</dbReference>
<keyword evidence="6" id="KW-1185">Reference proteome</keyword>
<dbReference type="InterPro" id="IPR002938">
    <property type="entry name" value="FAD-bd"/>
</dbReference>
<dbReference type="InterPro" id="IPR051704">
    <property type="entry name" value="FAD_aromatic-hydroxylase"/>
</dbReference>
<reference evidence="5 6" key="1">
    <citation type="submission" date="2017-01" db="EMBL/GenBank/DDBJ databases">
        <title>The recent genome duplication of the halophilic yeast Hortaea werneckii: insights from long-read sequencing.</title>
        <authorList>
            <person name="Sinha S."/>
            <person name="Flibotte S."/>
            <person name="Neira M."/>
            <person name="Lenassi M."/>
            <person name="Gostincar C."/>
            <person name="Stajich J.E."/>
            <person name="Nislow C.E."/>
        </authorList>
    </citation>
    <scope>NUCLEOTIDE SEQUENCE [LARGE SCALE GENOMIC DNA]</scope>
    <source>
        <strain evidence="5 6">EXF-2000</strain>
    </source>
</reference>
<evidence type="ECO:0000259" key="4">
    <source>
        <dbReference type="Pfam" id="PF01494"/>
    </source>
</evidence>
<organism evidence="5 6">
    <name type="scientific">Hortaea werneckii EXF-2000</name>
    <dbReference type="NCBI Taxonomy" id="1157616"/>
    <lineage>
        <taxon>Eukaryota</taxon>
        <taxon>Fungi</taxon>
        <taxon>Dikarya</taxon>
        <taxon>Ascomycota</taxon>
        <taxon>Pezizomycotina</taxon>
        <taxon>Dothideomycetes</taxon>
        <taxon>Dothideomycetidae</taxon>
        <taxon>Mycosphaerellales</taxon>
        <taxon>Teratosphaeriaceae</taxon>
        <taxon>Hortaea</taxon>
    </lineage>
</organism>
<dbReference type="STRING" id="1157616.A0A1Z5SMM3"/>
<sequence length="470" mass="51682">MIYDAAFAFWAKCGISLYISPLPWLKSNCITSTMPQSILIVGCGCAGPTLATFLLLAPESDPTRLPHITIVERTPALLSAGQNIDVRGTGMEIIRKLGLEDKVRSSTTGEEGVLIVDDKNEAWAINAADKTGKVQTGTSDCEILRGTLAAILHQRSQQISDDVRRQGGQGIEYIFGDSIDALEQQGDAVNVRFANSGEHRNFDIVVGADGLQSRTRRLAFGTEDDKDKLKLLNAYAAFFSMPAAPSDSLWRRWWHGPNRRSAMIRPSGDSRKSTALMIVVSEADQRLKDVAGHGARGAEQQKALLREYFDHGEWECDRLCREMDQADDFYYDMVAQVRLETWHKGRVVLLGDAGYCASPFSGMGTTLALNGAYNLAGALMQFPNDPDAAFQAYEKSMRPLVEKVQKLAPGMPRLLHPVSTWGVWILRCIARAIFLSGIVTVFAKMFGPPANVAKVTEFGFKKPQGKSRCS</sequence>
<dbReference type="EMBL" id="MUNK01000405">
    <property type="protein sequence ID" value="OTA22076.1"/>
    <property type="molecule type" value="Genomic_DNA"/>
</dbReference>
<dbReference type="VEuPathDB" id="FungiDB:BTJ68_14752"/>
<dbReference type="InParanoid" id="A0A1Z5SMM3"/>
<feature type="domain" description="FAD-binding" evidence="4">
    <location>
        <begin position="38"/>
        <end position="405"/>
    </location>
</feature>
<evidence type="ECO:0000313" key="5">
    <source>
        <dbReference type="EMBL" id="OTA22076.1"/>
    </source>
</evidence>
<keyword evidence="2" id="KW-0274">FAD</keyword>
<evidence type="ECO:0000256" key="1">
    <source>
        <dbReference type="ARBA" id="ARBA00022630"/>
    </source>
</evidence>
<accession>A0A1Z5SMM3</accession>
<dbReference type="Pfam" id="PF01494">
    <property type="entry name" value="FAD_binding_3"/>
    <property type="match status" value="1"/>
</dbReference>
<evidence type="ECO:0000256" key="3">
    <source>
        <dbReference type="ARBA" id="ARBA00023002"/>
    </source>
</evidence>
<dbReference type="AlphaFoldDB" id="A0A1Z5SMM3"/>
<comment type="caution">
    <text evidence="5">The sequence shown here is derived from an EMBL/GenBank/DDBJ whole genome shotgun (WGS) entry which is preliminary data.</text>
</comment>
<dbReference type="SUPFAM" id="SSF51905">
    <property type="entry name" value="FAD/NAD(P)-binding domain"/>
    <property type="match status" value="1"/>
</dbReference>
<dbReference type="PRINTS" id="PR00420">
    <property type="entry name" value="RNGMNOXGNASE"/>
</dbReference>
<evidence type="ECO:0000313" key="6">
    <source>
        <dbReference type="Proteomes" id="UP000194280"/>
    </source>
</evidence>
<keyword evidence="1" id="KW-0285">Flavoprotein</keyword>